<feature type="signal peptide" evidence="1">
    <location>
        <begin position="1"/>
        <end position="30"/>
    </location>
</feature>
<evidence type="ECO:0000313" key="2">
    <source>
        <dbReference type="EMBL" id="JAP80928.1"/>
    </source>
</evidence>
<keyword evidence="1" id="KW-0732">Signal</keyword>
<reference evidence="2" key="1">
    <citation type="journal article" date="2016" name="Ticks Tick Borne Dis.">
        <title>De novo assembly and annotation of the salivary gland transcriptome of Rhipicephalus appendiculatus male and female ticks during blood feeding.</title>
        <authorList>
            <person name="de Castro M.H."/>
            <person name="de Klerk D."/>
            <person name="Pienaar R."/>
            <person name="Latif A.A."/>
            <person name="Rees D.J."/>
            <person name="Mans B.J."/>
        </authorList>
    </citation>
    <scope>NUCLEOTIDE SEQUENCE</scope>
    <source>
        <tissue evidence="2">Salivary glands</tissue>
    </source>
</reference>
<dbReference type="EMBL" id="GEDV01007629">
    <property type="protein sequence ID" value="JAP80928.1"/>
    <property type="molecule type" value="Transcribed_RNA"/>
</dbReference>
<dbReference type="SUPFAM" id="SSF57603">
    <property type="entry name" value="FnI-like domain"/>
    <property type="match status" value="1"/>
</dbReference>
<name>A0A131YQQ9_RHIAP</name>
<evidence type="ECO:0000256" key="1">
    <source>
        <dbReference type="SAM" id="SignalP"/>
    </source>
</evidence>
<accession>A0A131YQQ9</accession>
<proteinExistence type="predicted"/>
<dbReference type="AlphaFoldDB" id="A0A131YQQ9"/>
<sequence length="104" mass="11415">MEASSNRNMKKGIFLLTVLGLMLTCPMIAAQININLTFDDKGNCIFNSLEVREGRMVSVSPSCVAFVCKASELRMELLGCPEPIGSAYTPSHPKGWPDCCDDWV</sequence>
<feature type="chain" id="PRO_5007285702" evidence="1">
    <location>
        <begin position="31"/>
        <end position="104"/>
    </location>
</feature>
<organism evidence="2">
    <name type="scientific">Rhipicephalus appendiculatus</name>
    <name type="common">Brown ear tick</name>
    <dbReference type="NCBI Taxonomy" id="34631"/>
    <lineage>
        <taxon>Eukaryota</taxon>
        <taxon>Metazoa</taxon>
        <taxon>Ecdysozoa</taxon>
        <taxon>Arthropoda</taxon>
        <taxon>Chelicerata</taxon>
        <taxon>Arachnida</taxon>
        <taxon>Acari</taxon>
        <taxon>Parasitiformes</taxon>
        <taxon>Ixodida</taxon>
        <taxon>Ixodoidea</taxon>
        <taxon>Ixodidae</taxon>
        <taxon>Rhipicephalinae</taxon>
        <taxon>Rhipicephalus</taxon>
        <taxon>Rhipicephalus</taxon>
    </lineage>
</organism>
<protein>
    <submittedName>
        <fullName evidence="2">8.9 kDa family member</fullName>
    </submittedName>
</protein>